<dbReference type="PROSITE" id="PS50082">
    <property type="entry name" value="WD_REPEATS_2"/>
    <property type="match status" value="4"/>
</dbReference>
<evidence type="ECO:0000256" key="6">
    <source>
        <dbReference type="ARBA" id="ARBA00023242"/>
    </source>
</evidence>
<dbReference type="SUPFAM" id="SSF50978">
    <property type="entry name" value="WD40 repeat-like"/>
    <property type="match status" value="1"/>
</dbReference>
<dbReference type="Pfam" id="PF00400">
    <property type="entry name" value="WD40"/>
    <property type="match status" value="4"/>
</dbReference>
<dbReference type="FunFam" id="2.130.10.10:FF:000132">
    <property type="entry name" value="DDB1- and CUL4-associated factor 13"/>
    <property type="match status" value="1"/>
</dbReference>
<dbReference type="GO" id="GO:0016567">
    <property type="term" value="P:protein ubiquitination"/>
    <property type="evidence" value="ECO:0007669"/>
    <property type="project" value="UniProtKB-UniPathway"/>
</dbReference>
<evidence type="ECO:0000256" key="9">
    <source>
        <dbReference type="PROSITE-ProRule" id="PRU00221"/>
    </source>
</evidence>
<dbReference type="InterPro" id="IPR020472">
    <property type="entry name" value="WD40_PAC1"/>
</dbReference>
<dbReference type="Pfam" id="PF04158">
    <property type="entry name" value="Sof1"/>
    <property type="match status" value="1"/>
</dbReference>
<feature type="repeat" description="WD" evidence="9">
    <location>
        <begin position="250"/>
        <end position="284"/>
    </location>
</feature>
<protein>
    <recommendedName>
        <fullName evidence="3">DDB1- and CUL4-associated factor 13</fullName>
    </recommendedName>
    <alternativeName>
        <fullName evidence="8">WD repeat and SOF domain-containing protein 1</fullName>
    </alternativeName>
</protein>
<dbReference type="PANTHER" id="PTHR22851:SF0">
    <property type="entry name" value="DDB1- AND CUL4-ASSOCIATED FACTOR 13"/>
    <property type="match status" value="1"/>
</dbReference>
<dbReference type="InterPro" id="IPR051733">
    <property type="entry name" value="WD_repeat_DCAF13/WDSOF1"/>
</dbReference>
<comment type="subcellular location">
    <subcellularLocation>
        <location evidence="1">Nucleus</location>
        <location evidence="1">Nucleolus</location>
    </subcellularLocation>
</comment>
<keyword evidence="5" id="KW-0677">Repeat</keyword>
<evidence type="ECO:0000256" key="8">
    <source>
        <dbReference type="ARBA" id="ARBA00032239"/>
    </source>
</evidence>
<dbReference type="InterPro" id="IPR036322">
    <property type="entry name" value="WD40_repeat_dom_sf"/>
</dbReference>
<feature type="repeat" description="WD" evidence="9">
    <location>
        <begin position="207"/>
        <end position="249"/>
    </location>
</feature>
<feature type="repeat" description="WD" evidence="9">
    <location>
        <begin position="466"/>
        <end position="507"/>
    </location>
</feature>
<feature type="repeat" description="WD" evidence="9">
    <location>
        <begin position="423"/>
        <end position="464"/>
    </location>
</feature>
<evidence type="ECO:0000256" key="5">
    <source>
        <dbReference type="ARBA" id="ARBA00022737"/>
    </source>
</evidence>
<dbReference type="GO" id="GO:0032040">
    <property type="term" value="C:small-subunit processome"/>
    <property type="evidence" value="ECO:0007669"/>
    <property type="project" value="TreeGrafter"/>
</dbReference>
<dbReference type="CDD" id="cd00200">
    <property type="entry name" value="WD40"/>
    <property type="match status" value="1"/>
</dbReference>
<dbReference type="GO" id="GO:0000462">
    <property type="term" value="P:maturation of SSU-rRNA from tricistronic rRNA transcript (SSU-rRNA, 5.8S rRNA, LSU-rRNA)"/>
    <property type="evidence" value="ECO:0007669"/>
    <property type="project" value="TreeGrafter"/>
</dbReference>
<feature type="domain" description="Sof1-like protein" evidence="11">
    <location>
        <begin position="499"/>
        <end position="585"/>
    </location>
</feature>
<dbReference type="InterPro" id="IPR015943">
    <property type="entry name" value="WD40/YVTN_repeat-like_dom_sf"/>
</dbReference>
<evidence type="ECO:0000259" key="11">
    <source>
        <dbReference type="Pfam" id="PF04158"/>
    </source>
</evidence>
<proteinExistence type="inferred from homology"/>
<dbReference type="PROSITE" id="PS00678">
    <property type="entry name" value="WD_REPEATS_1"/>
    <property type="match status" value="1"/>
</dbReference>
<dbReference type="PANTHER" id="PTHR22851">
    <property type="entry name" value="U3 SMALL NUCLEOLAR RNA U3 SNORNA ASSOCIATED PROTEIN"/>
    <property type="match status" value="1"/>
</dbReference>
<organism evidence="12">
    <name type="scientific">Timema douglasi</name>
    <name type="common">Walking stick</name>
    <dbReference type="NCBI Taxonomy" id="61478"/>
    <lineage>
        <taxon>Eukaryota</taxon>
        <taxon>Metazoa</taxon>
        <taxon>Ecdysozoa</taxon>
        <taxon>Arthropoda</taxon>
        <taxon>Hexapoda</taxon>
        <taxon>Insecta</taxon>
        <taxon>Pterygota</taxon>
        <taxon>Neoptera</taxon>
        <taxon>Polyneoptera</taxon>
        <taxon>Phasmatodea</taxon>
        <taxon>Timematodea</taxon>
        <taxon>Timematoidea</taxon>
        <taxon>Timematidae</taxon>
        <taxon>Timema</taxon>
    </lineage>
</organism>
<accession>A0A7R8VBG1</accession>
<dbReference type="Gene3D" id="2.130.10.10">
    <property type="entry name" value="YVTN repeat-like/Quinoprotein amine dehydrogenase"/>
    <property type="match status" value="2"/>
</dbReference>
<evidence type="ECO:0000256" key="10">
    <source>
        <dbReference type="SAM" id="MobiDB-lite"/>
    </source>
</evidence>
<feature type="region of interest" description="Disordered" evidence="10">
    <location>
        <begin position="17"/>
        <end position="47"/>
    </location>
</feature>
<evidence type="ECO:0000256" key="2">
    <source>
        <dbReference type="ARBA" id="ARBA00005649"/>
    </source>
</evidence>
<dbReference type="InterPro" id="IPR001680">
    <property type="entry name" value="WD40_rpt"/>
</dbReference>
<dbReference type="PROSITE" id="PS50294">
    <property type="entry name" value="WD_REPEATS_REGION"/>
    <property type="match status" value="3"/>
</dbReference>
<name>A0A7R8VBG1_TIMDO</name>
<evidence type="ECO:0000256" key="1">
    <source>
        <dbReference type="ARBA" id="ARBA00004604"/>
    </source>
</evidence>
<keyword evidence="4 9" id="KW-0853">WD repeat</keyword>
<evidence type="ECO:0000256" key="3">
    <source>
        <dbReference type="ARBA" id="ARBA00021762"/>
    </source>
</evidence>
<keyword evidence="6" id="KW-0539">Nucleus</keyword>
<dbReference type="PRINTS" id="PR00320">
    <property type="entry name" value="GPROTEINBRPT"/>
</dbReference>
<dbReference type="FunFam" id="2.130.10.10:FF:000826">
    <property type="entry name" value="DDB1- and CUL4-associated factor 13"/>
    <property type="match status" value="1"/>
</dbReference>
<dbReference type="InterPro" id="IPR007287">
    <property type="entry name" value="Sof1"/>
</dbReference>
<dbReference type="AlphaFoldDB" id="A0A7R8VBG1"/>
<dbReference type="EMBL" id="OA564698">
    <property type="protein sequence ID" value="CAD7195279.1"/>
    <property type="molecule type" value="Genomic_DNA"/>
</dbReference>
<keyword evidence="7" id="KW-0687">Ribonucleoprotein</keyword>
<dbReference type="SMART" id="SM00320">
    <property type="entry name" value="WD40"/>
    <property type="match status" value="6"/>
</dbReference>
<comment type="similarity">
    <text evidence="2">Belongs to the WD repeat DCAF13/WDSOF1 family.</text>
</comment>
<dbReference type="InterPro" id="IPR019775">
    <property type="entry name" value="WD40_repeat_CS"/>
</dbReference>
<evidence type="ECO:0000313" key="12">
    <source>
        <dbReference type="EMBL" id="CAD7195279.1"/>
    </source>
</evidence>
<evidence type="ECO:0000256" key="4">
    <source>
        <dbReference type="ARBA" id="ARBA00022574"/>
    </source>
</evidence>
<reference evidence="12" key="1">
    <citation type="submission" date="2020-11" db="EMBL/GenBank/DDBJ databases">
        <authorList>
            <person name="Tran Van P."/>
        </authorList>
    </citation>
    <scope>NUCLEOTIDE SEQUENCE</scope>
</reference>
<evidence type="ECO:0000256" key="7">
    <source>
        <dbReference type="ARBA" id="ARBA00023274"/>
    </source>
</evidence>
<sequence>MRRMKLEEVYPHVRGESGKLYRKNHPRSNTPDRDRTSTSPGIKPQSPHLRQSTIVRVVSWITGTLKQRQFTLSHVLHHSYYMPIPSQSCFLHYLVYANILITWPYHPTLASSIISCTPSIPVDRISSSLGRCAMLGSSFVRSFPPERGALDPILCAGGVDNSRKNKNEVHRNYDPNLHPFEAPREYIRALNATKLERVFAKPFVGNLDGHRDGVSCLGKHPERLSWLVSGSYDGEVRTWDLAQCRNLRSFQAHNGYVRGVTFVPSGQQFVTVGDDKTIKFWNMEGPMWGEEEEPTNTILSKTVLMDISYHRKDPLFVTCGEQCQVWEETRNEPIRTFQWGTDSIHNATFNPVEAHLMAACASDRSIILYDTREIGPVRKVILKLRSNKLCWNPMEAFIFTCANEDYNLYTFDTRNLKQPLTIHMDHISAVTDVDYSPTGKEFVSGSYDKTIRIYETHKGHSRDIYYTKRMQRLTCVLWSLDNKYILSGSDEMNIRLWKARASEKLGVLKPREKTALNYSEALKEKFASHPQIRRIARHRQVPKMIYNGQKELRTLKEKKKIKEANRRAHSKPGSVPYVSERLKHVIAEEH</sequence>
<gene>
    <name evidence="12" type="ORF">TDIB3V08_LOCUS1675</name>
</gene>
<dbReference type="UniPathway" id="UPA00143"/>